<protein>
    <submittedName>
        <fullName evidence="2">Uncharacterized protein</fullName>
    </submittedName>
</protein>
<evidence type="ECO:0000256" key="1">
    <source>
        <dbReference type="SAM" id="MobiDB-lite"/>
    </source>
</evidence>
<feature type="region of interest" description="Disordered" evidence="1">
    <location>
        <begin position="90"/>
        <end position="115"/>
    </location>
</feature>
<accession>A0A1E7F826</accession>
<sequence>MPAALAPKKSFSSKLSKKWNSVIGNGKNNNNKVGNIKFVVPITGSCIQLSNDDDEESGDYKTTTATHDSIINKSSGNKTTTTITKAVAVSTQTPTPESVIISDTSSDEDEEEEEIDYGYGDAIPDSETFAVQATDDAGAVAEAASSLFPKRLSSSRIISSSTDNNNNDDENNLPFHPQRQPRRSSLKGSCPTRRASRISRRASIASCSSGTNDTNTISTSTRTLTTMKIEEEIAIGELDPKKVVEIQLPGRRESIKRRISITFNEDVNVRKIQPVSKVKGANKEELWFQDQEYSIIKKKTKALIEKVDENGIVNGKKYCTRGLEKYMQDPVERVQGKYDAWDSVLEEQELQRKTNNYHESDENIARLYKYTSTMSIIQATQRAAYDAEEVASFYNVDDSDIRAMQRRPLRACRRASVA</sequence>
<feature type="compositionally biased region" description="Acidic residues" evidence="1">
    <location>
        <begin position="105"/>
        <end position="115"/>
    </location>
</feature>
<dbReference type="AlphaFoldDB" id="A0A1E7F826"/>
<keyword evidence="3" id="KW-1185">Reference proteome</keyword>
<organism evidence="2 3">
    <name type="scientific">Fragilariopsis cylindrus CCMP1102</name>
    <dbReference type="NCBI Taxonomy" id="635003"/>
    <lineage>
        <taxon>Eukaryota</taxon>
        <taxon>Sar</taxon>
        <taxon>Stramenopiles</taxon>
        <taxon>Ochrophyta</taxon>
        <taxon>Bacillariophyta</taxon>
        <taxon>Bacillariophyceae</taxon>
        <taxon>Bacillariophycidae</taxon>
        <taxon>Bacillariales</taxon>
        <taxon>Bacillariaceae</taxon>
        <taxon>Fragilariopsis</taxon>
    </lineage>
</organism>
<dbReference type="InParanoid" id="A0A1E7F826"/>
<name>A0A1E7F826_9STRA</name>
<dbReference type="OrthoDB" id="10601999at2759"/>
<proteinExistence type="predicted"/>
<dbReference type="EMBL" id="KV784360">
    <property type="protein sequence ID" value="OEU14320.1"/>
    <property type="molecule type" value="Genomic_DNA"/>
</dbReference>
<evidence type="ECO:0000313" key="2">
    <source>
        <dbReference type="EMBL" id="OEU14320.1"/>
    </source>
</evidence>
<dbReference type="KEGG" id="fcy:FRACYDRAFT_240855"/>
<dbReference type="Proteomes" id="UP000095751">
    <property type="component" value="Unassembled WGS sequence"/>
</dbReference>
<feature type="compositionally biased region" description="Low complexity" evidence="1">
    <location>
        <begin position="201"/>
        <end position="219"/>
    </location>
</feature>
<reference evidence="2 3" key="1">
    <citation type="submission" date="2016-09" db="EMBL/GenBank/DDBJ databases">
        <title>Extensive genetic diversity and differential bi-allelic expression allows diatom success in the polar Southern Ocean.</title>
        <authorList>
            <consortium name="DOE Joint Genome Institute"/>
            <person name="Mock T."/>
            <person name="Otillar R.P."/>
            <person name="Strauss J."/>
            <person name="Dupont C."/>
            <person name="Frickenhaus S."/>
            <person name="Maumus F."/>
            <person name="Mcmullan M."/>
            <person name="Sanges R."/>
            <person name="Schmutz J."/>
            <person name="Toseland A."/>
            <person name="Valas R."/>
            <person name="Veluchamy A."/>
            <person name="Ward B.J."/>
            <person name="Allen A."/>
            <person name="Barry K."/>
            <person name="Falciatore A."/>
            <person name="Ferrante M."/>
            <person name="Fortunato A.E."/>
            <person name="Gloeckner G."/>
            <person name="Gruber A."/>
            <person name="Hipkin R."/>
            <person name="Janech M."/>
            <person name="Kroth P."/>
            <person name="Leese F."/>
            <person name="Lindquist E."/>
            <person name="Lyon B.R."/>
            <person name="Martin J."/>
            <person name="Mayer C."/>
            <person name="Parker M."/>
            <person name="Quesneville H."/>
            <person name="Raymond J."/>
            <person name="Uhlig C."/>
            <person name="Valentin K.U."/>
            <person name="Worden A.Z."/>
            <person name="Armbrust E.V."/>
            <person name="Bowler C."/>
            <person name="Green B."/>
            <person name="Moulton V."/>
            <person name="Van Oosterhout C."/>
            <person name="Grigoriev I."/>
        </authorList>
    </citation>
    <scope>NUCLEOTIDE SEQUENCE [LARGE SCALE GENOMIC DNA]</scope>
    <source>
        <strain evidence="2 3">CCMP1102</strain>
    </source>
</reference>
<feature type="region of interest" description="Disordered" evidence="1">
    <location>
        <begin position="158"/>
        <end position="219"/>
    </location>
</feature>
<gene>
    <name evidence="2" type="ORF">FRACYDRAFT_240855</name>
</gene>
<feature type="compositionally biased region" description="Low complexity" evidence="1">
    <location>
        <begin position="90"/>
        <end position="104"/>
    </location>
</feature>
<evidence type="ECO:0000313" key="3">
    <source>
        <dbReference type="Proteomes" id="UP000095751"/>
    </source>
</evidence>